<organism evidence="1 2">
    <name type="scientific">Smallanthus sonchifolius</name>
    <dbReference type="NCBI Taxonomy" id="185202"/>
    <lineage>
        <taxon>Eukaryota</taxon>
        <taxon>Viridiplantae</taxon>
        <taxon>Streptophyta</taxon>
        <taxon>Embryophyta</taxon>
        <taxon>Tracheophyta</taxon>
        <taxon>Spermatophyta</taxon>
        <taxon>Magnoliopsida</taxon>
        <taxon>eudicotyledons</taxon>
        <taxon>Gunneridae</taxon>
        <taxon>Pentapetalae</taxon>
        <taxon>asterids</taxon>
        <taxon>campanulids</taxon>
        <taxon>Asterales</taxon>
        <taxon>Asteraceae</taxon>
        <taxon>Asteroideae</taxon>
        <taxon>Heliantheae alliance</taxon>
        <taxon>Millerieae</taxon>
        <taxon>Smallanthus</taxon>
    </lineage>
</organism>
<evidence type="ECO:0000313" key="1">
    <source>
        <dbReference type="EMBL" id="KAI3799009.1"/>
    </source>
</evidence>
<reference evidence="1 2" key="2">
    <citation type="journal article" date="2022" name="Mol. Ecol. Resour.">
        <title>The genomes of chicory, endive, great burdock and yacon provide insights into Asteraceae paleo-polyploidization history and plant inulin production.</title>
        <authorList>
            <person name="Fan W."/>
            <person name="Wang S."/>
            <person name="Wang H."/>
            <person name="Wang A."/>
            <person name="Jiang F."/>
            <person name="Liu H."/>
            <person name="Zhao H."/>
            <person name="Xu D."/>
            <person name="Zhang Y."/>
        </authorList>
    </citation>
    <scope>NUCLEOTIDE SEQUENCE [LARGE SCALE GENOMIC DNA]</scope>
    <source>
        <strain evidence="2">cv. Yunnan</strain>
        <tissue evidence="1">Leaves</tissue>
    </source>
</reference>
<keyword evidence="2" id="KW-1185">Reference proteome</keyword>
<comment type="caution">
    <text evidence="1">The sequence shown here is derived from an EMBL/GenBank/DDBJ whole genome shotgun (WGS) entry which is preliminary data.</text>
</comment>
<dbReference type="EMBL" id="CM042028">
    <property type="protein sequence ID" value="KAI3799009.1"/>
    <property type="molecule type" value="Genomic_DNA"/>
</dbReference>
<reference evidence="2" key="1">
    <citation type="journal article" date="2022" name="Mol. Ecol. Resour.">
        <title>The genomes of chicory, endive, great burdock and yacon provide insights into Asteraceae palaeo-polyploidization history and plant inulin production.</title>
        <authorList>
            <person name="Fan W."/>
            <person name="Wang S."/>
            <person name="Wang H."/>
            <person name="Wang A."/>
            <person name="Jiang F."/>
            <person name="Liu H."/>
            <person name="Zhao H."/>
            <person name="Xu D."/>
            <person name="Zhang Y."/>
        </authorList>
    </citation>
    <scope>NUCLEOTIDE SEQUENCE [LARGE SCALE GENOMIC DNA]</scope>
    <source>
        <strain evidence="2">cv. Yunnan</strain>
    </source>
</reference>
<gene>
    <name evidence="1" type="ORF">L1987_34297</name>
</gene>
<dbReference type="Proteomes" id="UP001056120">
    <property type="component" value="Linkage Group LG11"/>
</dbReference>
<name>A0ACB9HTF9_9ASTR</name>
<protein>
    <submittedName>
        <fullName evidence="1">Uncharacterized protein</fullName>
    </submittedName>
</protein>
<accession>A0ACB9HTF9</accession>
<evidence type="ECO:0000313" key="2">
    <source>
        <dbReference type="Proteomes" id="UP001056120"/>
    </source>
</evidence>
<proteinExistence type="predicted"/>
<sequence>MPSQINGEFENLKEGPTPPKSNWMISGREKLDLAKKDPVAGTWGKKSLQNMDCQKWRAFDQILKREGFMKLCYSLYEPVFAMRGSTHSIRRDMIMRQNQIPLFILDWLLGLQGGQPDQKSLVAKLALKFSALMPIDEPLTKSDQKKMESSANKVTNKFDVKLKKP</sequence>